<feature type="transmembrane region" description="Helical" evidence="1">
    <location>
        <begin position="99"/>
        <end position="122"/>
    </location>
</feature>
<evidence type="ECO:0000313" key="2">
    <source>
        <dbReference type="EMBL" id="AKG36706.1"/>
    </source>
</evidence>
<keyword evidence="1" id="KW-0472">Membrane</keyword>
<reference evidence="2 3" key="2">
    <citation type="journal article" date="2016" name="Genome Announc.">
        <title>Genome Sequence of a Gram-Positive Diazotroph, Paenibacillus durus Type Strain ATCC 35681.</title>
        <authorList>
            <person name="Halim M.A."/>
            <person name="Rahman A.Y."/>
            <person name="Sim K.S."/>
            <person name="Yam H.C."/>
            <person name="Rahim A.A."/>
            <person name="Ghazali A.H."/>
            <person name="Najimudin N."/>
        </authorList>
    </citation>
    <scope>NUCLEOTIDE SEQUENCE [LARGE SCALE GENOMIC DNA]</scope>
    <source>
        <strain evidence="2 3">ATCC 35681</strain>
    </source>
</reference>
<keyword evidence="1" id="KW-1133">Transmembrane helix</keyword>
<organism evidence="2 3">
    <name type="scientific">Paenibacillus durus ATCC 35681</name>
    <dbReference type="NCBI Taxonomy" id="1333534"/>
    <lineage>
        <taxon>Bacteria</taxon>
        <taxon>Bacillati</taxon>
        <taxon>Bacillota</taxon>
        <taxon>Bacilli</taxon>
        <taxon>Bacillales</taxon>
        <taxon>Paenibacillaceae</taxon>
        <taxon>Paenibacillus</taxon>
    </lineage>
</organism>
<dbReference type="RefSeq" id="WP_025694868.1">
    <property type="nucleotide sequence ID" value="NZ_ASQQ01000199.1"/>
</dbReference>
<proteinExistence type="predicted"/>
<protein>
    <submittedName>
        <fullName evidence="2">Uncharacterized protein</fullName>
    </submittedName>
</protein>
<dbReference type="EMBL" id="CP011114">
    <property type="protein sequence ID" value="AKG36706.1"/>
    <property type="molecule type" value="Genomic_DNA"/>
</dbReference>
<dbReference type="PATRIC" id="fig|1333534.5.peg.4633"/>
<keyword evidence="1" id="KW-0812">Transmembrane</keyword>
<name>A0A0F7CJY2_PAEDU</name>
<reference evidence="2 3" key="1">
    <citation type="submission" date="2015-03" db="EMBL/GenBank/DDBJ databases">
        <authorList>
            <person name="Abdul Halim M."/>
        </authorList>
    </citation>
    <scope>NUCLEOTIDE SEQUENCE [LARGE SCALE GENOMIC DNA]</scope>
    <source>
        <strain evidence="2 3">ATCC 35681</strain>
    </source>
</reference>
<accession>A0A0F7CJY2</accession>
<evidence type="ECO:0000313" key="3">
    <source>
        <dbReference type="Proteomes" id="UP000034189"/>
    </source>
</evidence>
<dbReference type="HOGENOM" id="CLU_1968357_0_0_9"/>
<dbReference type="OrthoDB" id="2665436at2"/>
<feature type="transmembrane region" description="Helical" evidence="1">
    <location>
        <begin position="61"/>
        <end position="79"/>
    </location>
</feature>
<sequence>MKGIFGLLFIIILYLLFGVIYQSSFFEEINYFIIVEYSFLLIISLINCWMIHRQGLKIFKIWIASSTIPGLLFMTYARFSDNSRGWISFPWDWGLWELAIPIIYGLVQLIFITVLTAIAPVARKKVS</sequence>
<dbReference type="Proteomes" id="UP000034189">
    <property type="component" value="Chromosome"/>
</dbReference>
<dbReference type="AlphaFoldDB" id="A0A0F7CJY2"/>
<evidence type="ECO:0000256" key="1">
    <source>
        <dbReference type="SAM" id="Phobius"/>
    </source>
</evidence>
<gene>
    <name evidence="2" type="ORF">VK70_21100</name>
</gene>
<feature type="transmembrane region" description="Helical" evidence="1">
    <location>
        <begin position="29"/>
        <end position="49"/>
    </location>
</feature>
<feature type="transmembrane region" description="Helical" evidence="1">
    <location>
        <begin position="5"/>
        <end position="23"/>
    </location>
</feature>